<reference evidence="2 3" key="1">
    <citation type="submission" date="2013-08" db="EMBL/GenBank/DDBJ databases">
        <authorList>
            <person name="Huang J."/>
            <person name="Wang G."/>
        </authorList>
    </citation>
    <scope>NUCLEOTIDE SEQUENCE [LARGE SCALE GENOMIC DNA]</scope>
    <source>
        <strain evidence="2 3">JSM 076056</strain>
    </source>
</reference>
<feature type="transmembrane region" description="Helical" evidence="1">
    <location>
        <begin position="20"/>
        <end position="39"/>
    </location>
</feature>
<keyword evidence="1" id="KW-0472">Membrane</keyword>
<dbReference type="Pfam" id="PF11667">
    <property type="entry name" value="DUF3267"/>
    <property type="match status" value="1"/>
</dbReference>
<keyword evidence="3" id="KW-1185">Reference proteome</keyword>
<keyword evidence="1" id="KW-0812">Transmembrane</keyword>
<feature type="transmembrane region" description="Helical" evidence="1">
    <location>
        <begin position="51"/>
        <end position="73"/>
    </location>
</feature>
<dbReference type="RefSeq" id="WP_026801783.1">
    <property type="nucleotide sequence ID" value="NZ_AULI01000024.1"/>
</dbReference>
<name>A0A0A5I0D8_9BACI</name>
<comment type="caution">
    <text evidence="2">The sequence shown here is derived from an EMBL/GenBank/DDBJ whole genome shotgun (WGS) entry which is preliminary data.</text>
</comment>
<dbReference type="OrthoDB" id="9789112at2"/>
<dbReference type="Proteomes" id="UP000030528">
    <property type="component" value="Unassembled WGS sequence"/>
</dbReference>
<evidence type="ECO:0008006" key="4">
    <source>
        <dbReference type="Google" id="ProtNLM"/>
    </source>
</evidence>
<proteinExistence type="predicted"/>
<dbReference type="AlphaFoldDB" id="A0A0A5I0D8"/>
<dbReference type="EMBL" id="AVPE01000024">
    <property type="protein sequence ID" value="KGX89317.1"/>
    <property type="molecule type" value="Genomic_DNA"/>
</dbReference>
<dbReference type="eggNOG" id="ENOG5031SK9">
    <property type="taxonomic scope" value="Bacteria"/>
</dbReference>
<organism evidence="2 3">
    <name type="scientific">Pontibacillus halophilus JSM 076056 = DSM 19796</name>
    <dbReference type="NCBI Taxonomy" id="1385510"/>
    <lineage>
        <taxon>Bacteria</taxon>
        <taxon>Bacillati</taxon>
        <taxon>Bacillota</taxon>
        <taxon>Bacilli</taxon>
        <taxon>Bacillales</taxon>
        <taxon>Bacillaceae</taxon>
        <taxon>Pontibacillus</taxon>
    </lineage>
</organism>
<feature type="transmembrane region" description="Helical" evidence="1">
    <location>
        <begin position="104"/>
        <end position="123"/>
    </location>
</feature>
<accession>A0A0A5I0D8</accession>
<protein>
    <recommendedName>
        <fullName evidence="4">Zincin peptidase</fullName>
    </recommendedName>
</protein>
<feature type="transmembrane region" description="Helical" evidence="1">
    <location>
        <begin position="129"/>
        <end position="150"/>
    </location>
</feature>
<keyword evidence="1" id="KW-1133">Transmembrane helix</keyword>
<evidence type="ECO:0000256" key="1">
    <source>
        <dbReference type="SAM" id="Phobius"/>
    </source>
</evidence>
<evidence type="ECO:0000313" key="2">
    <source>
        <dbReference type="EMBL" id="KGX89317.1"/>
    </source>
</evidence>
<sequence>MENKLEVTLSTETLNQKSIFYTVGIGGAALLVYILLWGFDFYFSWEFLVQFYLANLVGITLHELVHALAFVFIGKASRSNVKFGFMWRHAMPYVHCNQPVSFGAYTYVILLPVVLTGILPMVMGLWVGSQLIVCASIFLIAGGTGDWIIYKKVQSVEGFSWVQDHPSEAGCVLYRKLPVEKVE</sequence>
<gene>
    <name evidence="2" type="ORF">N781_09440</name>
</gene>
<evidence type="ECO:0000313" key="3">
    <source>
        <dbReference type="Proteomes" id="UP000030528"/>
    </source>
</evidence>
<dbReference type="InterPro" id="IPR021683">
    <property type="entry name" value="DUF3267"/>
</dbReference>